<organism evidence="3 4">
    <name type="scientific">Patiria miniata</name>
    <name type="common">Bat star</name>
    <name type="synonym">Asterina miniata</name>
    <dbReference type="NCBI Taxonomy" id="46514"/>
    <lineage>
        <taxon>Eukaryota</taxon>
        <taxon>Metazoa</taxon>
        <taxon>Echinodermata</taxon>
        <taxon>Eleutherozoa</taxon>
        <taxon>Asterozoa</taxon>
        <taxon>Asteroidea</taxon>
        <taxon>Valvatacea</taxon>
        <taxon>Valvatida</taxon>
        <taxon>Asterinidae</taxon>
        <taxon>Patiria</taxon>
    </lineage>
</organism>
<dbReference type="InterPro" id="IPR016064">
    <property type="entry name" value="NAD/diacylglycerol_kinase_sf"/>
</dbReference>
<feature type="compositionally biased region" description="Acidic residues" evidence="1">
    <location>
        <begin position="445"/>
        <end position="454"/>
    </location>
</feature>
<sequence length="619" mass="68981">MTSTEELNCSREEQHLLRDDFTLFPGKCAAVRVTLYNDRVVVEKRRASDGQNGRVTPKADTVRLADVIGCECGRARSTYASNNSRLSLTSLTTKKPPNDTAAAFLCLHSYPYNKPAASGGFRRKRDVIFRVNKYDTHEQNLEIAQKWRLAILLILRRVTVENEEDISAARLPPARKLLVLVNPASGRRKGVQIFNKQVVPIFRDAELDYDLVVTNKQFQATEMAKTLDPNEWQGIVVVAGDGLVYEVLNGMMMHQDPSSVLKIPIGIIPAGSGNALFAAVMSKTGEQLAKLPPLHAAFLLCKGGHHPIDLVSITTPIRHIHSFLALTWGIIADIDIESERFRWMGKPRFTIGTIIRVLNLRRYHGALSYLPAENQEQYEHLRIPAAKKKVKKRLPRPHSTMDTTSEGLGIPKAHLPRFRSLNADLSKIEAGNGLAFSEEFIMEDDDVGSDDPEATESNPLQANGFIPGPNHPGSSNPSLEPSSQSSYLPPKVTDPLPEGWTTIEGDFVGILLTYMSHIAVDVEVWPRRKFDEGVISIQFMHFPQSRRNMVEFVNAIQTGRHLTLPFTRSLFVKAFRLVPLTKPGILTVDGEVIEYGPVQGEVLSNKPHIIIPTDQFQST</sequence>
<dbReference type="GO" id="GO:0001727">
    <property type="term" value="F:lipid kinase activity"/>
    <property type="evidence" value="ECO:0007669"/>
    <property type="project" value="TreeGrafter"/>
</dbReference>
<dbReference type="PROSITE" id="PS50146">
    <property type="entry name" value="DAGK"/>
    <property type="match status" value="1"/>
</dbReference>
<dbReference type="Pfam" id="PF00781">
    <property type="entry name" value="DAGK_cat"/>
    <property type="match status" value="1"/>
</dbReference>
<dbReference type="InterPro" id="IPR001206">
    <property type="entry name" value="Diacylglycerol_kinase_cat_dom"/>
</dbReference>
<feature type="region of interest" description="Disordered" evidence="1">
    <location>
        <begin position="445"/>
        <end position="493"/>
    </location>
</feature>
<dbReference type="Gene3D" id="3.40.50.10330">
    <property type="entry name" value="Probable inorganic polyphosphate/atp-NAD kinase, domain 1"/>
    <property type="match status" value="1"/>
</dbReference>
<evidence type="ECO:0000313" key="3">
    <source>
        <dbReference type="EnsemblMetazoa" id="XP_038065248.1"/>
    </source>
</evidence>
<feature type="compositionally biased region" description="Low complexity" evidence="1">
    <location>
        <begin position="467"/>
        <end position="490"/>
    </location>
</feature>
<feature type="domain" description="DAGKc" evidence="2">
    <location>
        <begin position="172"/>
        <end position="317"/>
    </location>
</feature>
<dbReference type="InterPro" id="IPR050187">
    <property type="entry name" value="Lipid_Phosphate_FormReg"/>
</dbReference>
<dbReference type="GO" id="GO:0005737">
    <property type="term" value="C:cytoplasm"/>
    <property type="evidence" value="ECO:0007669"/>
    <property type="project" value="TreeGrafter"/>
</dbReference>
<proteinExistence type="predicted"/>
<dbReference type="Gene3D" id="2.60.200.40">
    <property type="match status" value="1"/>
</dbReference>
<evidence type="ECO:0000259" key="2">
    <source>
        <dbReference type="PROSITE" id="PS50146"/>
    </source>
</evidence>
<dbReference type="GO" id="GO:0016020">
    <property type="term" value="C:membrane"/>
    <property type="evidence" value="ECO:0007669"/>
    <property type="project" value="TreeGrafter"/>
</dbReference>
<protein>
    <recommendedName>
        <fullName evidence="2">DAGKc domain-containing protein</fullName>
    </recommendedName>
</protein>
<evidence type="ECO:0000256" key="1">
    <source>
        <dbReference type="SAM" id="MobiDB-lite"/>
    </source>
</evidence>
<feature type="region of interest" description="Disordered" evidence="1">
    <location>
        <begin position="389"/>
        <end position="408"/>
    </location>
</feature>
<dbReference type="PANTHER" id="PTHR12358:SF112">
    <property type="entry name" value="LD11247P-RELATED"/>
    <property type="match status" value="1"/>
</dbReference>
<dbReference type="SUPFAM" id="SSF111331">
    <property type="entry name" value="NAD kinase/diacylglycerol kinase-like"/>
    <property type="match status" value="1"/>
</dbReference>
<dbReference type="AlphaFoldDB" id="A0A914ANQ9"/>
<dbReference type="RefSeq" id="XP_038065248.1">
    <property type="nucleotide sequence ID" value="XM_038209320.1"/>
</dbReference>
<dbReference type="SMART" id="SM00046">
    <property type="entry name" value="DAGKc"/>
    <property type="match status" value="1"/>
</dbReference>
<dbReference type="InterPro" id="IPR017438">
    <property type="entry name" value="ATP-NAD_kinase_N"/>
</dbReference>
<reference evidence="3" key="1">
    <citation type="submission" date="2022-11" db="UniProtKB">
        <authorList>
            <consortium name="EnsemblMetazoa"/>
        </authorList>
    </citation>
    <scope>IDENTIFICATION</scope>
</reference>
<keyword evidence="4" id="KW-1185">Reference proteome</keyword>
<dbReference type="GeneID" id="119735566"/>
<dbReference type="Proteomes" id="UP000887568">
    <property type="component" value="Unplaced"/>
</dbReference>
<name>A0A914ANQ9_PATMI</name>
<dbReference type="OMA" id="KHYVMYS"/>
<dbReference type="EnsemblMetazoa" id="XM_038209320.1">
    <property type="protein sequence ID" value="XP_038065248.1"/>
    <property type="gene ID" value="LOC119735566"/>
</dbReference>
<evidence type="ECO:0000313" key="4">
    <source>
        <dbReference type="Proteomes" id="UP000887568"/>
    </source>
</evidence>
<dbReference type="GO" id="GO:0046512">
    <property type="term" value="P:sphingosine biosynthetic process"/>
    <property type="evidence" value="ECO:0007669"/>
    <property type="project" value="TreeGrafter"/>
</dbReference>
<dbReference type="PANTHER" id="PTHR12358">
    <property type="entry name" value="SPHINGOSINE KINASE"/>
    <property type="match status" value="1"/>
</dbReference>
<dbReference type="OrthoDB" id="3853857at2759"/>
<accession>A0A914ANQ9</accession>